<proteinExistence type="predicted"/>
<evidence type="ECO:0000313" key="3">
    <source>
        <dbReference type="Proteomes" id="UP000246171"/>
    </source>
</evidence>
<gene>
    <name evidence="2" type="ORF">BO83DRAFT_402580</name>
</gene>
<dbReference type="Proteomes" id="UP000246171">
    <property type="component" value="Unassembled WGS sequence"/>
</dbReference>
<dbReference type="VEuPathDB" id="FungiDB:BO83DRAFT_402580"/>
<comment type="caution">
    <text evidence="2">The sequence shown here is derived from an EMBL/GenBank/DDBJ whole genome shotgun (WGS) entry which is preliminary data.</text>
</comment>
<reference evidence="2" key="1">
    <citation type="submission" date="2016-12" db="EMBL/GenBank/DDBJ databases">
        <title>The genomes of Aspergillus section Nigri reveals drivers in fungal speciation.</title>
        <authorList>
            <consortium name="DOE Joint Genome Institute"/>
            <person name="Vesth T.C."/>
            <person name="Nybo J."/>
            <person name="Theobald S."/>
            <person name="Brandl J."/>
            <person name="Frisvad J.C."/>
            <person name="Nielsen K.F."/>
            <person name="Lyhne E.K."/>
            <person name="Kogle M.E."/>
            <person name="Kuo A."/>
            <person name="Riley R."/>
            <person name="Clum A."/>
            <person name="Nolan M."/>
            <person name="Lipzen A."/>
            <person name="Salamov A."/>
            <person name="Henrissat B."/>
            <person name="Wiebenga A."/>
            <person name="De vries R.P."/>
            <person name="Grigoriev I.V."/>
            <person name="Mortensen U.H."/>
            <person name="Andersen M.R."/>
            <person name="Baker S.E."/>
        </authorList>
    </citation>
    <scope>NUCLEOTIDE SEQUENCE</scope>
    <source>
        <strain evidence="2">CBS 122712</strain>
    </source>
</reference>
<name>A0A317UR21_ASPEC</name>
<feature type="compositionally biased region" description="Basic and acidic residues" evidence="1">
    <location>
        <begin position="307"/>
        <end position="320"/>
    </location>
</feature>
<accession>A0A317UR21</accession>
<dbReference type="GeneID" id="37055506"/>
<feature type="region of interest" description="Disordered" evidence="1">
    <location>
        <begin position="59"/>
        <end position="82"/>
    </location>
</feature>
<dbReference type="AlphaFoldDB" id="A0A317UR21"/>
<organism evidence="2 3">
    <name type="scientific">Aspergillus eucalypticola (strain CBS 122712 / IBT 29274)</name>
    <dbReference type="NCBI Taxonomy" id="1448314"/>
    <lineage>
        <taxon>Eukaryota</taxon>
        <taxon>Fungi</taxon>
        <taxon>Dikarya</taxon>
        <taxon>Ascomycota</taxon>
        <taxon>Pezizomycotina</taxon>
        <taxon>Eurotiomycetes</taxon>
        <taxon>Eurotiomycetidae</taxon>
        <taxon>Eurotiales</taxon>
        <taxon>Aspergillaceae</taxon>
        <taxon>Aspergillus</taxon>
        <taxon>Aspergillus subgen. Circumdati</taxon>
    </lineage>
</organism>
<feature type="compositionally biased region" description="Polar residues" evidence="1">
    <location>
        <begin position="289"/>
        <end position="300"/>
    </location>
</feature>
<protein>
    <submittedName>
        <fullName evidence="2">Uncharacterized protein</fullName>
    </submittedName>
</protein>
<feature type="region of interest" description="Disordered" evidence="1">
    <location>
        <begin position="247"/>
        <end position="332"/>
    </location>
</feature>
<feature type="compositionally biased region" description="Gly residues" evidence="1">
    <location>
        <begin position="322"/>
        <end position="332"/>
    </location>
</feature>
<dbReference type="EMBL" id="MSFU01000031">
    <property type="protein sequence ID" value="PWY64473.1"/>
    <property type="molecule type" value="Genomic_DNA"/>
</dbReference>
<feature type="compositionally biased region" description="Basic and acidic residues" evidence="1">
    <location>
        <begin position="270"/>
        <end position="288"/>
    </location>
</feature>
<sequence>MAEGGWRFKERQRGGETRVGWMRSARKVPGTGGWGRAGAGMHGTGLDWVRVPVSAPDTGPTGGTLGKSRANWTQPISKRRASEEKRQMRLAGVAANSGDDGFPNVSPLTRIHFPRRATSESTDRKANLLDRVDRRRLKIKPRWEQSSRKEITRVQSQNQLRKETTIVLFQPVCVCQVRSNPMPSHPPSAEAVRVRLCLPARSGHHAARGVIGLPPGAIRRQPSTERGCARGMRCMVGMVGHCSDSARPPGAVNEDGGMCSLDRGGGSGWEEAHQARGKRGLDVHRDKPLTNSSGIRSSGGSADDGDETKVGKWRDRKTQAGRDGGSSGRDVL</sequence>
<keyword evidence="3" id="KW-1185">Reference proteome</keyword>
<evidence type="ECO:0000313" key="2">
    <source>
        <dbReference type="EMBL" id="PWY64473.1"/>
    </source>
</evidence>
<dbReference type="RefSeq" id="XP_025383944.1">
    <property type="nucleotide sequence ID" value="XM_025533544.1"/>
</dbReference>
<evidence type="ECO:0000256" key="1">
    <source>
        <dbReference type="SAM" id="MobiDB-lite"/>
    </source>
</evidence>